<accession>X0U4J0</accession>
<dbReference type="AlphaFoldDB" id="X0U4J0"/>
<feature type="non-terminal residue" evidence="1">
    <location>
        <position position="54"/>
    </location>
</feature>
<organism evidence="1">
    <name type="scientific">marine sediment metagenome</name>
    <dbReference type="NCBI Taxonomy" id="412755"/>
    <lineage>
        <taxon>unclassified sequences</taxon>
        <taxon>metagenomes</taxon>
        <taxon>ecological metagenomes</taxon>
    </lineage>
</organism>
<comment type="caution">
    <text evidence="1">The sequence shown here is derived from an EMBL/GenBank/DDBJ whole genome shotgun (WGS) entry which is preliminary data.</text>
</comment>
<evidence type="ECO:0000313" key="1">
    <source>
        <dbReference type="EMBL" id="GAF94281.1"/>
    </source>
</evidence>
<name>X0U4J0_9ZZZZ</name>
<protein>
    <submittedName>
        <fullName evidence="1">Uncharacterized protein</fullName>
    </submittedName>
</protein>
<feature type="non-terminal residue" evidence="1">
    <location>
        <position position="1"/>
    </location>
</feature>
<reference evidence="1" key="1">
    <citation type="journal article" date="2014" name="Front. Microbiol.">
        <title>High frequency of phylogenetically diverse reductive dehalogenase-homologous genes in deep subseafloor sedimentary metagenomes.</title>
        <authorList>
            <person name="Kawai M."/>
            <person name="Futagami T."/>
            <person name="Toyoda A."/>
            <person name="Takaki Y."/>
            <person name="Nishi S."/>
            <person name="Hori S."/>
            <person name="Arai W."/>
            <person name="Tsubouchi T."/>
            <person name="Morono Y."/>
            <person name="Uchiyama I."/>
            <person name="Ito T."/>
            <person name="Fujiyama A."/>
            <person name="Inagaki F."/>
            <person name="Takami H."/>
        </authorList>
    </citation>
    <scope>NUCLEOTIDE SEQUENCE</scope>
    <source>
        <strain evidence="1">Expedition CK06-06</strain>
    </source>
</reference>
<dbReference type="EMBL" id="BARS01014527">
    <property type="protein sequence ID" value="GAF94281.1"/>
    <property type="molecule type" value="Genomic_DNA"/>
</dbReference>
<gene>
    <name evidence="1" type="ORF">S01H1_24413</name>
</gene>
<proteinExistence type="predicted"/>
<sequence>TGVDANGEINAGERELVSSGTLAQALFLTAGLHIQIPVPARKLQRYLGARYEPG</sequence>